<dbReference type="SUPFAM" id="SSF53756">
    <property type="entry name" value="UDP-Glycosyltransferase/glycogen phosphorylase"/>
    <property type="match status" value="1"/>
</dbReference>
<proteinExistence type="inferred from homology"/>
<evidence type="ECO:0000313" key="5">
    <source>
        <dbReference type="Proteomes" id="UP001595617"/>
    </source>
</evidence>
<evidence type="ECO:0000256" key="1">
    <source>
        <dbReference type="ARBA" id="ARBA00009481"/>
    </source>
</evidence>
<organism evidence="4 5">
    <name type="scientific">Saccharospirillum mangrovi</name>
    <dbReference type="NCBI Taxonomy" id="2161747"/>
    <lineage>
        <taxon>Bacteria</taxon>
        <taxon>Pseudomonadati</taxon>
        <taxon>Pseudomonadota</taxon>
        <taxon>Gammaproteobacteria</taxon>
        <taxon>Oceanospirillales</taxon>
        <taxon>Saccharospirillaceae</taxon>
        <taxon>Saccharospirillum</taxon>
    </lineage>
</organism>
<keyword evidence="5" id="KW-1185">Reference proteome</keyword>
<gene>
    <name evidence="4" type="ORF">ACFOOG_03895</name>
</gene>
<sequence>MINVGLTEMHGIAQEYSQFPPDGVRYSSVTGNERYTKRIFKSHAKGVYTYIHSREHDIIEAPLFPVLTQQPWIYTPARFSSAGTFDFLGLPTPRKIKMLFVEQLLARPNFKKLLFKSEHGRASLQEYGGITRRDIVAKTDVVYPIVRRVDDNLIEYRNDRLNLLFVGEFLRKGGANVVDAFIRIAEKYSHLTLTICASDQFQTANADLKNEYLKKIAEHPAITMAFVNREELMTKILPACDIYLCPTYQEAWGFSIQEAMAFGRPIIATNISAIPEMLEHNKSGILLDIKDQPYIKHSKGYVINQIDPDFMAYVTDAIYKQLDQLIPDVARRTALGQAALEVARTKFSADTRNQKMKAIYEAALS</sequence>
<comment type="caution">
    <text evidence="4">The sequence shown here is derived from an EMBL/GenBank/DDBJ whole genome shotgun (WGS) entry which is preliminary data.</text>
</comment>
<name>A0ABV7ZTS9_9GAMM</name>
<dbReference type="EMBL" id="JBHRYR010000002">
    <property type="protein sequence ID" value="MFC3851969.1"/>
    <property type="molecule type" value="Genomic_DNA"/>
</dbReference>
<dbReference type="CDD" id="cd03801">
    <property type="entry name" value="GT4_PimA-like"/>
    <property type="match status" value="1"/>
</dbReference>
<keyword evidence="2 4" id="KW-0328">Glycosyltransferase</keyword>
<dbReference type="Proteomes" id="UP001595617">
    <property type="component" value="Unassembled WGS sequence"/>
</dbReference>
<dbReference type="PANTHER" id="PTHR12526:SF640">
    <property type="entry name" value="COLANIC ACID BIOSYNTHESIS GLYCOSYLTRANSFERASE WCAL-RELATED"/>
    <property type="match status" value="1"/>
</dbReference>
<dbReference type="GO" id="GO:0016757">
    <property type="term" value="F:glycosyltransferase activity"/>
    <property type="evidence" value="ECO:0007669"/>
    <property type="project" value="UniProtKB-KW"/>
</dbReference>
<protein>
    <submittedName>
        <fullName evidence="4">Glycosyltransferase family 4 protein</fullName>
        <ecNumber evidence="4">2.4.-.-</ecNumber>
    </submittedName>
</protein>
<evidence type="ECO:0000256" key="2">
    <source>
        <dbReference type="ARBA" id="ARBA00022676"/>
    </source>
</evidence>
<dbReference type="RefSeq" id="WP_380693567.1">
    <property type="nucleotide sequence ID" value="NZ_JBHRYR010000002.1"/>
</dbReference>
<dbReference type="Pfam" id="PF13692">
    <property type="entry name" value="Glyco_trans_1_4"/>
    <property type="match status" value="1"/>
</dbReference>
<accession>A0ABV7ZTS9</accession>
<dbReference type="PANTHER" id="PTHR12526">
    <property type="entry name" value="GLYCOSYLTRANSFERASE"/>
    <property type="match status" value="1"/>
</dbReference>
<keyword evidence="3 4" id="KW-0808">Transferase</keyword>
<dbReference type="EC" id="2.4.-.-" evidence="4"/>
<evidence type="ECO:0000256" key="3">
    <source>
        <dbReference type="ARBA" id="ARBA00022679"/>
    </source>
</evidence>
<reference evidence="5" key="1">
    <citation type="journal article" date="2019" name="Int. J. Syst. Evol. Microbiol.">
        <title>The Global Catalogue of Microorganisms (GCM) 10K type strain sequencing project: providing services to taxonomists for standard genome sequencing and annotation.</title>
        <authorList>
            <consortium name="The Broad Institute Genomics Platform"/>
            <consortium name="The Broad Institute Genome Sequencing Center for Infectious Disease"/>
            <person name="Wu L."/>
            <person name="Ma J."/>
        </authorList>
    </citation>
    <scope>NUCLEOTIDE SEQUENCE [LARGE SCALE GENOMIC DNA]</scope>
    <source>
        <strain evidence="5">IBRC 10765</strain>
    </source>
</reference>
<evidence type="ECO:0000313" key="4">
    <source>
        <dbReference type="EMBL" id="MFC3851969.1"/>
    </source>
</evidence>
<dbReference type="Gene3D" id="3.40.50.2000">
    <property type="entry name" value="Glycogen Phosphorylase B"/>
    <property type="match status" value="1"/>
</dbReference>
<comment type="similarity">
    <text evidence="1">Belongs to the glycosyltransferase group 1 family. Glycosyltransferase 4 subfamily.</text>
</comment>